<evidence type="ECO:0000256" key="2">
    <source>
        <dbReference type="ARBA" id="ARBA00022966"/>
    </source>
</evidence>
<keyword evidence="3" id="KW-1015">Disulfide bond</keyword>
<keyword evidence="2" id="KW-0882">Thioester bond</keyword>
<dbReference type="InterPro" id="IPR050473">
    <property type="entry name" value="A2M/Complement_sys"/>
</dbReference>
<dbReference type="Gene3D" id="2.20.130.20">
    <property type="match status" value="1"/>
</dbReference>
<evidence type="ECO:0000313" key="6">
    <source>
        <dbReference type="Proteomes" id="UP000507470"/>
    </source>
</evidence>
<evidence type="ECO:0000313" key="5">
    <source>
        <dbReference type="EMBL" id="CAC5382288.1"/>
    </source>
</evidence>
<dbReference type="EMBL" id="CACVKT020003177">
    <property type="protein sequence ID" value="CAC5382288.1"/>
    <property type="molecule type" value="Genomic_DNA"/>
</dbReference>
<evidence type="ECO:0000259" key="4">
    <source>
        <dbReference type="SMART" id="SM01360"/>
    </source>
</evidence>
<dbReference type="AlphaFoldDB" id="A0A6J8BEB6"/>
<gene>
    <name evidence="5" type="ORF">MCOR_18130</name>
</gene>
<dbReference type="FunFam" id="2.60.40.10:FF:000155">
    <property type="entry name" value="complement C3 isoform X1"/>
    <property type="match status" value="1"/>
</dbReference>
<sequence>MGGLPEFNLVNGLGGAVAHLQPTPSPHHTTQLKTPSKVRTVFPETWLWTNKSIGSDGHVTISTTVPDTITSWIASAFAVNKVSGLGIASTSAKIEAFKPFFVSLNLPYSVVRGEQVVLQANVFNYLTSDADVLVTLEKNDDFRTIVVASDGTTNYVSQTQTDNVHVKAGEAKSVYFPIVPAELGQISLTVKAQSVMAADAVKRQLLVEPEGVPKEYNTPILLNLNKGATVHETVPVSLPQSVVAGSQHVRVSVIG</sequence>
<dbReference type="Gene3D" id="2.60.40.10">
    <property type="entry name" value="Immunoglobulins"/>
    <property type="match status" value="1"/>
</dbReference>
<feature type="domain" description="Alpha-2-macroglobulin" evidence="4">
    <location>
        <begin position="45"/>
        <end position="136"/>
    </location>
</feature>
<dbReference type="Pfam" id="PF00207">
    <property type="entry name" value="A2M"/>
    <property type="match status" value="1"/>
</dbReference>
<name>A0A6J8BEB6_MYTCO</name>
<dbReference type="SUPFAM" id="SSF81296">
    <property type="entry name" value="E set domains"/>
    <property type="match status" value="1"/>
</dbReference>
<dbReference type="InterPro" id="IPR014756">
    <property type="entry name" value="Ig_E-set"/>
</dbReference>
<protein>
    <submittedName>
        <fullName evidence="5">CD109</fullName>
    </submittedName>
</protein>
<dbReference type="GO" id="GO:0004866">
    <property type="term" value="F:endopeptidase inhibitor activity"/>
    <property type="evidence" value="ECO:0007669"/>
    <property type="project" value="InterPro"/>
</dbReference>
<dbReference type="Proteomes" id="UP000507470">
    <property type="component" value="Unassembled WGS sequence"/>
</dbReference>
<dbReference type="SMART" id="SM01360">
    <property type="entry name" value="A2M"/>
    <property type="match status" value="1"/>
</dbReference>
<dbReference type="PANTHER" id="PTHR11412:SF136">
    <property type="entry name" value="CD109 ANTIGEN"/>
    <property type="match status" value="1"/>
</dbReference>
<accession>A0A6J8BEB6</accession>
<organism evidence="5 6">
    <name type="scientific">Mytilus coruscus</name>
    <name type="common">Sea mussel</name>
    <dbReference type="NCBI Taxonomy" id="42192"/>
    <lineage>
        <taxon>Eukaryota</taxon>
        <taxon>Metazoa</taxon>
        <taxon>Spiralia</taxon>
        <taxon>Lophotrochozoa</taxon>
        <taxon>Mollusca</taxon>
        <taxon>Bivalvia</taxon>
        <taxon>Autobranchia</taxon>
        <taxon>Pteriomorphia</taxon>
        <taxon>Mytilida</taxon>
        <taxon>Mytiloidea</taxon>
        <taxon>Mytilidae</taxon>
        <taxon>Mytilinae</taxon>
        <taxon>Mytilus</taxon>
    </lineage>
</organism>
<proteinExistence type="predicted"/>
<dbReference type="PANTHER" id="PTHR11412">
    <property type="entry name" value="MACROGLOBULIN / COMPLEMENT"/>
    <property type="match status" value="1"/>
</dbReference>
<dbReference type="OrthoDB" id="9998011at2759"/>
<evidence type="ECO:0000256" key="3">
    <source>
        <dbReference type="ARBA" id="ARBA00023157"/>
    </source>
</evidence>
<reference evidence="5 6" key="1">
    <citation type="submission" date="2020-06" db="EMBL/GenBank/DDBJ databases">
        <authorList>
            <person name="Li R."/>
            <person name="Bekaert M."/>
        </authorList>
    </citation>
    <scope>NUCLEOTIDE SEQUENCE [LARGE SCALE GENOMIC DNA]</scope>
    <source>
        <strain evidence="6">wild</strain>
    </source>
</reference>
<dbReference type="InterPro" id="IPR001599">
    <property type="entry name" value="Macroglobln_a2"/>
</dbReference>
<evidence type="ECO:0000256" key="1">
    <source>
        <dbReference type="ARBA" id="ARBA00022729"/>
    </source>
</evidence>
<keyword evidence="1" id="KW-0732">Signal</keyword>
<dbReference type="InterPro" id="IPR013783">
    <property type="entry name" value="Ig-like_fold"/>
</dbReference>
<keyword evidence="6" id="KW-1185">Reference proteome</keyword>